<dbReference type="AlphaFoldDB" id="A0A2D2AUR8"/>
<dbReference type="Pfam" id="PF13508">
    <property type="entry name" value="Acetyltransf_7"/>
    <property type="match status" value="1"/>
</dbReference>
<keyword evidence="2" id="KW-0012">Acyltransferase</keyword>
<dbReference type="InterPro" id="IPR050832">
    <property type="entry name" value="Bact_Acetyltransf"/>
</dbReference>
<dbReference type="PROSITE" id="PS51186">
    <property type="entry name" value="GNAT"/>
    <property type="match status" value="1"/>
</dbReference>
<sequence length="146" mass="16210">MSVEIRPFAEKDRARCQRIAAVAAMSSYGPRLEATVEVFHDDQPLEDCDWRMVAVVDGEVAGLIDMIGGHVSNLFVDPARQGQGVGSRLMAAAEERVEGDLTLSVFTVNPDARRLYERLGFVLEGMGFTDFAGGRHELWRMRKPRG</sequence>
<dbReference type="EMBL" id="CP024201">
    <property type="protein sequence ID" value="ATQ41748.1"/>
    <property type="molecule type" value="Genomic_DNA"/>
</dbReference>
<evidence type="ECO:0000256" key="2">
    <source>
        <dbReference type="ARBA" id="ARBA00023315"/>
    </source>
</evidence>
<evidence type="ECO:0000256" key="1">
    <source>
        <dbReference type="ARBA" id="ARBA00022679"/>
    </source>
</evidence>
<dbReference type="CDD" id="cd04301">
    <property type="entry name" value="NAT_SF"/>
    <property type="match status" value="1"/>
</dbReference>
<dbReference type="KEGG" id="cmb:CSW64_04650"/>
<organism evidence="4 5">
    <name type="scientific">Caulobacter mirabilis</name>
    <dbReference type="NCBI Taxonomy" id="69666"/>
    <lineage>
        <taxon>Bacteria</taxon>
        <taxon>Pseudomonadati</taxon>
        <taxon>Pseudomonadota</taxon>
        <taxon>Alphaproteobacteria</taxon>
        <taxon>Caulobacterales</taxon>
        <taxon>Caulobacteraceae</taxon>
        <taxon>Caulobacter</taxon>
    </lineage>
</organism>
<proteinExistence type="predicted"/>
<evidence type="ECO:0000313" key="4">
    <source>
        <dbReference type="EMBL" id="ATQ41748.1"/>
    </source>
</evidence>
<dbReference type="Proteomes" id="UP000228945">
    <property type="component" value="Chromosome"/>
</dbReference>
<dbReference type="InterPro" id="IPR000182">
    <property type="entry name" value="GNAT_dom"/>
</dbReference>
<evidence type="ECO:0000259" key="3">
    <source>
        <dbReference type="PROSITE" id="PS51186"/>
    </source>
</evidence>
<dbReference type="SUPFAM" id="SSF55729">
    <property type="entry name" value="Acyl-CoA N-acyltransferases (Nat)"/>
    <property type="match status" value="1"/>
</dbReference>
<dbReference type="Gene3D" id="3.40.630.30">
    <property type="match status" value="1"/>
</dbReference>
<dbReference type="RefSeq" id="WP_099621005.1">
    <property type="nucleotide sequence ID" value="NZ_CP024201.1"/>
</dbReference>
<gene>
    <name evidence="4" type="ORF">CSW64_04650</name>
</gene>
<feature type="domain" description="N-acetyltransferase" evidence="3">
    <location>
        <begin position="3"/>
        <end position="146"/>
    </location>
</feature>
<dbReference type="InterPro" id="IPR016181">
    <property type="entry name" value="Acyl_CoA_acyltransferase"/>
</dbReference>
<keyword evidence="5" id="KW-1185">Reference proteome</keyword>
<accession>A0A2D2AUR8</accession>
<name>A0A2D2AUR8_9CAUL</name>
<dbReference type="GO" id="GO:0016747">
    <property type="term" value="F:acyltransferase activity, transferring groups other than amino-acyl groups"/>
    <property type="evidence" value="ECO:0007669"/>
    <property type="project" value="InterPro"/>
</dbReference>
<evidence type="ECO:0000313" key="5">
    <source>
        <dbReference type="Proteomes" id="UP000228945"/>
    </source>
</evidence>
<protein>
    <recommendedName>
        <fullName evidence="3">N-acetyltransferase domain-containing protein</fullName>
    </recommendedName>
</protein>
<dbReference type="PANTHER" id="PTHR43877">
    <property type="entry name" value="AMINOALKYLPHOSPHONATE N-ACETYLTRANSFERASE-RELATED-RELATED"/>
    <property type="match status" value="1"/>
</dbReference>
<keyword evidence="1" id="KW-0808">Transferase</keyword>
<reference evidence="4 5" key="1">
    <citation type="submission" date="2017-10" db="EMBL/GenBank/DDBJ databases">
        <title>Genome sequence of Caulobacter mirabilis FWC38.</title>
        <authorList>
            <person name="Fiebig A."/>
            <person name="Crosson S."/>
        </authorList>
    </citation>
    <scope>NUCLEOTIDE SEQUENCE [LARGE SCALE GENOMIC DNA]</scope>
    <source>
        <strain evidence="4 5">FWC 38</strain>
    </source>
</reference>
<dbReference type="OrthoDB" id="9797417at2"/>